<dbReference type="SUPFAM" id="SSF47565">
    <property type="entry name" value="Insect pheromone/odorant-binding proteins"/>
    <property type="match status" value="1"/>
</dbReference>
<dbReference type="InterPro" id="IPR006170">
    <property type="entry name" value="PBP/GOBP"/>
</dbReference>
<dbReference type="Pfam" id="PF01395">
    <property type="entry name" value="PBP_GOBP"/>
    <property type="match status" value="1"/>
</dbReference>
<proteinExistence type="evidence at transcript level"/>
<reference evidence="2" key="1">
    <citation type="journal article" date="2019" name="Sci. Rep.">
        <title>Full-Length Transcriptome Survey and Expression Analysis of Parasitoid Wasp Chouioia cunea upon Exposure to 1-Dodecene.</title>
        <authorList>
            <person name="Pan L."/>
            <person name="Guo M."/>
            <person name="Jin X."/>
            <person name="Sun Z."/>
            <person name="Jiang H."/>
            <person name="Han J."/>
            <person name="Wang Y."/>
            <person name="Yan C."/>
            <person name="Li M."/>
        </authorList>
    </citation>
    <scope>NUCLEOTIDE SEQUENCE</scope>
</reference>
<dbReference type="InterPro" id="IPR036728">
    <property type="entry name" value="PBP_GOBP_sf"/>
</dbReference>
<organism evidence="2">
    <name type="scientific">Chouioia cunea</name>
    <dbReference type="NCBI Taxonomy" id="1570515"/>
    <lineage>
        <taxon>Eukaryota</taxon>
        <taxon>Metazoa</taxon>
        <taxon>Ecdysozoa</taxon>
        <taxon>Arthropoda</taxon>
        <taxon>Hexapoda</taxon>
        <taxon>Insecta</taxon>
        <taxon>Pterygota</taxon>
        <taxon>Neoptera</taxon>
        <taxon>Endopterygota</taxon>
        <taxon>Hymenoptera</taxon>
        <taxon>Apocrita</taxon>
        <taxon>Proctotrupomorpha</taxon>
        <taxon>Chalcidoidea</taxon>
        <taxon>Eulophidae</taxon>
        <taxon>Tetrastichinae</taxon>
        <taxon>Chouioia</taxon>
    </lineage>
</organism>
<dbReference type="Gene3D" id="1.10.238.20">
    <property type="entry name" value="Pheromone/general odorant binding protein domain"/>
    <property type="match status" value="1"/>
</dbReference>
<dbReference type="SMR" id="A0A6B9CPT3"/>
<protein>
    <submittedName>
        <fullName evidence="2">Odorant-binding protein 20</fullName>
    </submittedName>
</protein>
<keyword evidence="1" id="KW-0732">Signal</keyword>
<sequence>MKRAFSVLCVFLILGYAYSIDLQFVSQMKECGSEMGFSPEQVMEMMAKNDGQVGCLRACVLEKLGALQNGNLDKNVLASLLEQNKDTIPNYEQIRANLDTCYGEVTSGGLTDQCQIGGKFSTCMQEHMTGIAGLAMNGAFQLRNVAQNLNKFGL</sequence>
<evidence type="ECO:0000256" key="1">
    <source>
        <dbReference type="SAM" id="SignalP"/>
    </source>
</evidence>
<dbReference type="GO" id="GO:0005549">
    <property type="term" value="F:odorant binding"/>
    <property type="evidence" value="ECO:0007669"/>
    <property type="project" value="InterPro"/>
</dbReference>
<accession>A0A6B9CPT3</accession>
<dbReference type="EMBL" id="MN616823">
    <property type="protein sequence ID" value="QGW50315.1"/>
    <property type="molecule type" value="mRNA"/>
</dbReference>
<evidence type="ECO:0000313" key="2">
    <source>
        <dbReference type="EMBL" id="QGW50315.1"/>
    </source>
</evidence>
<dbReference type="SMART" id="SM00708">
    <property type="entry name" value="PhBP"/>
    <property type="match status" value="1"/>
</dbReference>
<feature type="signal peptide" evidence="1">
    <location>
        <begin position="1"/>
        <end position="19"/>
    </location>
</feature>
<dbReference type="AlphaFoldDB" id="A0A6B9CPT3"/>
<dbReference type="CDD" id="cd23992">
    <property type="entry name" value="PBP_GOBP"/>
    <property type="match status" value="1"/>
</dbReference>
<name>A0A6B9CPT3_9HYME</name>
<feature type="chain" id="PRO_5025633986" evidence="1">
    <location>
        <begin position="20"/>
        <end position="154"/>
    </location>
</feature>